<name>A0A8J2SM97_9STRA</name>
<reference evidence="1" key="1">
    <citation type="submission" date="2021-11" db="EMBL/GenBank/DDBJ databases">
        <authorList>
            <consortium name="Genoscope - CEA"/>
            <person name="William W."/>
        </authorList>
    </citation>
    <scope>NUCLEOTIDE SEQUENCE</scope>
</reference>
<dbReference type="Gene3D" id="2.40.128.20">
    <property type="match status" value="1"/>
</dbReference>
<dbReference type="Proteomes" id="UP000789595">
    <property type="component" value="Unassembled WGS sequence"/>
</dbReference>
<protein>
    <recommendedName>
        <fullName evidence="3">Lipocalin/cytosolic fatty-acid binding domain-containing protein</fullName>
    </recommendedName>
</protein>
<dbReference type="EMBL" id="CAKKNE010000002">
    <property type="protein sequence ID" value="CAH0369842.1"/>
    <property type="molecule type" value="Genomic_DNA"/>
</dbReference>
<dbReference type="OrthoDB" id="565904at2759"/>
<evidence type="ECO:0008006" key="3">
    <source>
        <dbReference type="Google" id="ProtNLM"/>
    </source>
</evidence>
<proteinExistence type="predicted"/>
<gene>
    <name evidence="1" type="ORF">PECAL_2P29850</name>
</gene>
<keyword evidence="2" id="KW-1185">Reference proteome</keyword>
<dbReference type="PANTHER" id="PTHR37437">
    <property type="entry name" value="LIPOCALIN-RELATED PROTEIN-RELATED"/>
    <property type="match status" value="1"/>
</dbReference>
<evidence type="ECO:0000313" key="1">
    <source>
        <dbReference type="EMBL" id="CAH0369842.1"/>
    </source>
</evidence>
<accession>A0A8J2SM97</accession>
<evidence type="ECO:0000313" key="2">
    <source>
        <dbReference type="Proteomes" id="UP000789595"/>
    </source>
</evidence>
<dbReference type="SUPFAM" id="SSF50814">
    <property type="entry name" value="Lipocalins"/>
    <property type="match status" value="1"/>
</dbReference>
<organism evidence="1 2">
    <name type="scientific">Pelagomonas calceolata</name>
    <dbReference type="NCBI Taxonomy" id="35677"/>
    <lineage>
        <taxon>Eukaryota</taxon>
        <taxon>Sar</taxon>
        <taxon>Stramenopiles</taxon>
        <taxon>Ochrophyta</taxon>
        <taxon>Pelagophyceae</taxon>
        <taxon>Pelagomonadales</taxon>
        <taxon>Pelagomonadaceae</taxon>
        <taxon>Pelagomonas</taxon>
    </lineage>
</organism>
<comment type="caution">
    <text evidence="1">The sequence shown here is derived from an EMBL/GenBank/DDBJ whole genome shotgun (WGS) entry which is preliminary data.</text>
</comment>
<sequence>MDFDAYTGRWYNVYYNYPTLAFSQPDCATAYYGKITSAEFPAISVNNSGLCSSPNAIGCTGNPSTIDGGTATYILGTASKDDASTDGDLNLQFTGVPRASVYSIIKLGPKTYGAGYYEYAVVGGELFLYVLARDVDAYFEKYDDEVQDFLKDSGYKGFLLKPRKNNQDNCPDVIYEPNAFDASTPPPVLAADQEATSSSCTRDAYGKCVPAGCASYFDGCNTCNVGAVLGCTMMYCDKPQEPKCLAYIGETEKN</sequence>
<dbReference type="InterPro" id="IPR012674">
    <property type="entry name" value="Calycin"/>
</dbReference>
<dbReference type="AlphaFoldDB" id="A0A8J2SM97"/>
<dbReference type="PANTHER" id="PTHR37437:SF1">
    <property type="entry name" value="LIPOCALIN-RELATED PROTEIN"/>
    <property type="match status" value="1"/>
</dbReference>